<evidence type="ECO:0000256" key="3">
    <source>
        <dbReference type="ARBA" id="ARBA00022475"/>
    </source>
</evidence>
<proteinExistence type="inferred from homology"/>
<evidence type="ECO:0000256" key="2">
    <source>
        <dbReference type="ARBA" id="ARBA00022448"/>
    </source>
</evidence>
<evidence type="ECO:0000256" key="7">
    <source>
        <dbReference type="RuleBase" id="RU363032"/>
    </source>
</evidence>
<evidence type="ECO:0000256" key="1">
    <source>
        <dbReference type="ARBA" id="ARBA00004651"/>
    </source>
</evidence>
<dbReference type="GO" id="GO:0005886">
    <property type="term" value="C:plasma membrane"/>
    <property type="evidence" value="ECO:0007669"/>
    <property type="project" value="UniProtKB-SubCell"/>
</dbReference>
<comment type="caution">
    <text evidence="9">The sequence shown here is derived from an EMBL/GenBank/DDBJ whole genome shotgun (WGS) entry which is preliminary data.</text>
</comment>
<dbReference type="Proteomes" id="UP000669179">
    <property type="component" value="Unassembled WGS sequence"/>
</dbReference>
<feature type="transmembrane region" description="Helical" evidence="7">
    <location>
        <begin position="185"/>
        <end position="206"/>
    </location>
</feature>
<evidence type="ECO:0000256" key="4">
    <source>
        <dbReference type="ARBA" id="ARBA00022692"/>
    </source>
</evidence>
<evidence type="ECO:0000256" key="6">
    <source>
        <dbReference type="ARBA" id="ARBA00023136"/>
    </source>
</evidence>
<dbReference type="PANTHER" id="PTHR43163">
    <property type="entry name" value="DIPEPTIDE TRANSPORT SYSTEM PERMEASE PROTEIN DPPB-RELATED"/>
    <property type="match status" value="1"/>
</dbReference>
<accession>A0A939T8D7</accession>
<comment type="similarity">
    <text evidence="7">Belongs to the binding-protein-dependent transport system permease family.</text>
</comment>
<dbReference type="GO" id="GO:0055085">
    <property type="term" value="P:transmembrane transport"/>
    <property type="evidence" value="ECO:0007669"/>
    <property type="project" value="InterPro"/>
</dbReference>
<feature type="transmembrane region" description="Helical" evidence="7">
    <location>
        <begin position="251"/>
        <end position="273"/>
    </location>
</feature>
<keyword evidence="4 7" id="KW-0812">Transmembrane</keyword>
<sequence length="331" mass="34699">METVKPPASRPAARSPWVPFLLRRLVGLVAVLVTLVVGTFLIVQLIPGDPARTIAGSNATPERIEQLRTQLGLDQPLWTQFTDYAGGVLRGDLGTSFANGQPVTQIIGDRLPFTAELALIAIVLVLLVSVPFGMAVAVACRGGRRRPLDTGFSAVTALAGAVPEYVLGTVLVLVFAITFTMLPAAGAASVGALVLPVLAISVGPICTMARIVRRETAAVLEQDYLRTARGRRLRAVRLYARHALPNLMTSTLTLGGLILSGLLGGTVVVEIVFAWPGLGTAVVNAITSRDYPVIQGVVLVLGLLATLLNLLVDVVLGLLDPRTLNGKAGSA</sequence>
<evidence type="ECO:0000259" key="8">
    <source>
        <dbReference type="PROSITE" id="PS50928"/>
    </source>
</evidence>
<comment type="subcellular location">
    <subcellularLocation>
        <location evidence="1 7">Cell membrane</location>
        <topology evidence="1 7">Multi-pass membrane protein</topology>
    </subcellularLocation>
</comment>
<feature type="domain" description="ABC transmembrane type-1" evidence="8">
    <location>
        <begin position="111"/>
        <end position="316"/>
    </location>
</feature>
<keyword evidence="10" id="KW-1185">Reference proteome</keyword>
<keyword evidence="3" id="KW-1003">Cell membrane</keyword>
<dbReference type="EMBL" id="JAGEOJ010000024">
    <property type="protein sequence ID" value="MBO2454028.1"/>
    <property type="molecule type" value="Genomic_DNA"/>
</dbReference>
<dbReference type="SUPFAM" id="SSF161098">
    <property type="entry name" value="MetI-like"/>
    <property type="match status" value="1"/>
</dbReference>
<feature type="transmembrane region" description="Helical" evidence="7">
    <location>
        <begin position="117"/>
        <end position="140"/>
    </location>
</feature>
<keyword evidence="5 7" id="KW-1133">Transmembrane helix</keyword>
<organism evidence="9 10">
    <name type="scientific">Actinomadura barringtoniae</name>
    <dbReference type="NCBI Taxonomy" id="1427535"/>
    <lineage>
        <taxon>Bacteria</taxon>
        <taxon>Bacillati</taxon>
        <taxon>Actinomycetota</taxon>
        <taxon>Actinomycetes</taxon>
        <taxon>Streptosporangiales</taxon>
        <taxon>Thermomonosporaceae</taxon>
        <taxon>Actinomadura</taxon>
    </lineage>
</organism>
<feature type="transmembrane region" description="Helical" evidence="7">
    <location>
        <begin position="152"/>
        <end position="179"/>
    </location>
</feature>
<dbReference type="InterPro" id="IPR045621">
    <property type="entry name" value="BPD_transp_1_N"/>
</dbReference>
<dbReference type="Pfam" id="PF19300">
    <property type="entry name" value="BPD_transp_1_N"/>
    <property type="match status" value="1"/>
</dbReference>
<name>A0A939T8D7_9ACTN</name>
<dbReference type="AlphaFoldDB" id="A0A939T8D7"/>
<reference evidence="9" key="1">
    <citation type="submission" date="2021-03" db="EMBL/GenBank/DDBJ databases">
        <authorList>
            <person name="Kanchanasin P."/>
            <person name="Saeng-In P."/>
            <person name="Phongsopitanun W."/>
            <person name="Yuki M."/>
            <person name="Kudo T."/>
            <person name="Ohkuma M."/>
            <person name="Tanasupawat S."/>
        </authorList>
    </citation>
    <scope>NUCLEOTIDE SEQUENCE</scope>
    <source>
        <strain evidence="9">GKU 128</strain>
    </source>
</reference>
<feature type="transmembrane region" description="Helical" evidence="7">
    <location>
        <begin position="21"/>
        <end position="43"/>
    </location>
</feature>
<gene>
    <name evidence="9" type="ORF">J4573_43550</name>
</gene>
<dbReference type="PROSITE" id="PS50928">
    <property type="entry name" value="ABC_TM1"/>
    <property type="match status" value="1"/>
</dbReference>
<dbReference type="Pfam" id="PF00528">
    <property type="entry name" value="BPD_transp_1"/>
    <property type="match status" value="1"/>
</dbReference>
<dbReference type="CDD" id="cd06261">
    <property type="entry name" value="TM_PBP2"/>
    <property type="match status" value="1"/>
</dbReference>
<feature type="transmembrane region" description="Helical" evidence="7">
    <location>
        <begin position="293"/>
        <end position="319"/>
    </location>
</feature>
<keyword evidence="6 7" id="KW-0472">Membrane</keyword>
<protein>
    <submittedName>
        <fullName evidence="9">ABC transporter permease</fullName>
    </submittedName>
</protein>
<evidence type="ECO:0000313" key="10">
    <source>
        <dbReference type="Proteomes" id="UP000669179"/>
    </source>
</evidence>
<dbReference type="PANTHER" id="PTHR43163:SF6">
    <property type="entry name" value="DIPEPTIDE TRANSPORT SYSTEM PERMEASE PROTEIN DPPB-RELATED"/>
    <property type="match status" value="1"/>
</dbReference>
<dbReference type="InterPro" id="IPR000515">
    <property type="entry name" value="MetI-like"/>
</dbReference>
<dbReference type="InterPro" id="IPR035906">
    <property type="entry name" value="MetI-like_sf"/>
</dbReference>
<evidence type="ECO:0000313" key="9">
    <source>
        <dbReference type="EMBL" id="MBO2454028.1"/>
    </source>
</evidence>
<keyword evidence="2 7" id="KW-0813">Transport</keyword>
<dbReference type="Gene3D" id="1.10.3720.10">
    <property type="entry name" value="MetI-like"/>
    <property type="match status" value="1"/>
</dbReference>
<evidence type="ECO:0000256" key="5">
    <source>
        <dbReference type="ARBA" id="ARBA00022989"/>
    </source>
</evidence>